<dbReference type="PANTHER" id="PTHR43671:SF98">
    <property type="entry name" value="SERINE_THREONINE-PROTEIN KINASE NEK11"/>
    <property type="match status" value="1"/>
</dbReference>
<keyword evidence="6" id="KW-0067">ATP-binding</keyword>
<reference evidence="10" key="1">
    <citation type="submission" date="2023-06" db="EMBL/GenBank/DDBJ databases">
        <authorList>
            <person name="Delattre M."/>
        </authorList>
    </citation>
    <scope>NUCLEOTIDE SEQUENCE</scope>
    <source>
        <strain evidence="10">AF72</strain>
    </source>
</reference>
<keyword evidence="11" id="KW-1185">Reference proteome</keyword>
<accession>A0AA36C7C6</accession>
<dbReference type="InterPro" id="IPR050660">
    <property type="entry name" value="NEK_Ser/Thr_kinase"/>
</dbReference>
<dbReference type="PROSITE" id="PS50011">
    <property type="entry name" value="PROTEIN_KINASE_DOM"/>
    <property type="match status" value="1"/>
</dbReference>
<comment type="caution">
    <text evidence="10">The sequence shown here is derived from an EMBL/GenBank/DDBJ whole genome shotgun (WGS) entry which is preliminary data.</text>
</comment>
<dbReference type="GO" id="GO:0004674">
    <property type="term" value="F:protein serine/threonine kinase activity"/>
    <property type="evidence" value="ECO:0007669"/>
    <property type="project" value="UniProtKB-KW"/>
</dbReference>
<evidence type="ECO:0000256" key="6">
    <source>
        <dbReference type="ARBA" id="ARBA00022840"/>
    </source>
</evidence>
<keyword evidence="4" id="KW-0547">Nucleotide-binding</keyword>
<keyword evidence="2" id="KW-0723">Serine/threonine-protein kinase</keyword>
<evidence type="ECO:0000256" key="1">
    <source>
        <dbReference type="ARBA" id="ARBA00012513"/>
    </source>
</evidence>
<comment type="catalytic activity">
    <reaction evidence="8">
        <text>L-seryl-[protein] + ATP = O-phospho-L-seryl-[protein] + ADP + H(+)</text>
        <dbReference type="Rhea" id="RHEA:17989"/>
        <dbReference type="Rhea" id="RHEA-COMP:9863"/>
        <dbReference type="Rhea" id="RHEA-COMP:11604"/>
        <dbReference type="ChEBI" id="CHEBI:15378"/>
        <dbReference type="ChEBI" id="CHEBI:29999"/>
        <dbReference type="ChEBI" id="CHEBI:30616"/>
        <dbReference type="ChEBI" id="CHEBI:83421"/>
        <dbReference type="ChEBI" id="CHEBI:456216"/>
        <dbReference type="EC" id="2.7.11.1"/>
    </reaction>
</comment>
<dbReference type="PANTHER" id="PTHR43671">
    <property type="entry name" value="SERINE/THREONINE-PROTEIN KINASE NEK"/>
    <property type="match status" value="1"/>
</dbReference>
<dbReference type="Proteomes" id="UP001177023">
    <property type="component" value="Unassembled WGS sequence"/>
</dbReference>
<organism evidence="10 11">
    <name type="scientific">Mesorhabditis spiculigera</name>
    <dbReference type="NCBI Taxonomy" id="96644"/>
    <lineage>
        <taxon>Eukaryota</taxon>
        <taxon>Metazoa</taxon>
        <taxon>Ecdysozoa</taxon>
        <taxon>Nematoda</taxon>
        <taxon>Chromadorea</taxon>
        <taxon>Rhabditida</taxon>
        <taxon>Rhabditina</taxon>
        <taxon>Rhabditomorpha</taxon>
        <taxon>Rhabditoidea</taxon>
        <taxon>Rhabditidae</taxon>
        <taxon>Mesorhabditinae</taxon>
        <taxon>Mesorhabditis</taxon>
    </lineage>
</organism>
<feature type="domain" description="Protein kinase" evidence="9">
    <location>
        <begin position="1"/>
        <end position="347"/>
    </location>
</feature>
<keyword evidence="3" id="KW-0808">Transferase</keyword>
<sequence>MDYGEEIGAGTYGVVYLWRDGNDAVIIKRPQTRGRYDEFREELLILKKFAHPNIVKYRDRPVNYKVASEDLLIFMEYCEHHSLRNVIKSPQYIYHLNNIIQWLNHIFCGLEYLYMQETVHGDLKPENIFVDKDFVLKLGDFGSLKQIGESAELHAVLQVGTPGYMAPEYSIMSVSQLTAELKYDHQKSMSQVDLEHERLVAEVPEITKKDILQRYLFFVDDYPTYPCEHGTASHLAASANNERQGLLDSPGSCEHSCASPEQLAFAKAHSLMSRLIRYFEVLIQAPGRIRLLVFLLEGLWREAVETEVTNISLNFLAASGTHEPDLKIPNERVAIERRQKQLHHASVNVLPGYVVQSPPNFDAVCWGLKLDRHRIPHELDLQWHGVLQMKLSDLDPVLMELASELWEWDGLEDDVVNRPKSYRKRINELIQRLEASAAFQKQPLWWNQIPGVVDL</sequence>
<dbReference type="Pfam" id="PF00069">
    <property type="entry name" value="Pkinase"/>
    <property type="match status" value="1"/>
</dbReference>
<dbReference type="AlphaFoldDB" id="A0AA36C7C6"/>
<dbReference type="EC" id="2.7.11.1" evidence="1"/>
<dbReference type="GO" id="GO:0005524">
    <property type="term" value="F:ATP binding"/>
    <property type="evidence" value="ECO:0007669"/>
    <property type="project" value="UniProtKB-KW"/>
</dbReference>
<evidence type="ECO:0000256" key="2">
    <source>
        <dbReference type="ARBA" id="ARBA00022527"/>
    </source>
</evidence>
<evidence type="ECO:0000256" key="8">
    <source>
        <dbReference type="ARBA" id="ARBA00048679"/>
    </source>
</evidence>
<evidence type="ECO:0000256" key="7">
    <source>
        <dbReference type="ARBA" id="ARBA00047899"/>
    </source>
</evidence>
<proteinExistence type="predicted"/>
<dbReference type="Gene3D" id="1.10.510.10">
    <property type="entry name" value="Transferase(Phosphotransferase) domain 1"/>
    <property type="match status" value="1"/>
</dbReference>
<evidence type="ECO:0000256" key="3">
    <source>
        <dbReference type="ARBA" id="ARBA00022679"/>
    </source>
</evidence>
<name>A0AA36C7C6_9BILA</name>
<dbReference type="EMBL" id="CATQJA010000713">
    <property type="protein sequence ID" value="CAJ0563437.1"/>
    <property type="molecule type" value="Genomic_DNA"/>
</dbReference>
<evidence type="ECO:0000259" key="9">
    <source>
        <dbReference type="PROSITE" id="PS50011"/>
    </source>
</evidence>
<dbReference type="InterPro" id="IPR000719">
    <property type="entry name" value="Prot_kinase_dom"/>
</dbReference>
<evidence type="ECO:0000313" key="11">
    <source>
        <dbReference type="Proteomes" id="UP001177023"/>
    </source>
</evidence>
<feature type="non-terminal residue" evidence="10">
    <location>
        <position position="1"/>
    </location>
</feature>
<dbReference type="InterPro" id="IPR011009">
    <property type="entry name" value="Kinase-like_dom_sf"/>
</dbReference>
<dbReference type="SUPFAM" id="SSF56112">
    <property type="entry name" value="Protein kinase-like (PK-like)"/>
    <property type="match status" value="1"/>
</dbReference>
<evidence type="ECO:0000256" key="5">
    <source>
        <dbReference type="ARBA" id="ARBA00022777"/>
    </source>
</evidence>
<protein>
    <recommendedName>
        <fullName evidence="1">non-specific serine/threonine protein kinase</fullName>
        <ecNumber evidence="1">2.7.11.1</ecNumber>
    </recommendedName>
</protein>
<gene>
    <name evidence="10" type="ORF">MSPICULIGERA_LOCUS2441</name>
</gene>
<evidence type="ECO:0000256" key="4">
    <source>
        <dbReference type="ARBA" id="ARBA00022741"/>
    </source>
</evidence>
<dbReference type="SMART" id="SM00220">
    <property type="entry name" value="S_TKc"/>
    <property type="match status" value="1"/>
</dbReference>
<evidence type="ECO:0000313" key="10">
    <source>
        <dbReference type="EMBL" id="CAJ0563437.1"/>
    </source>
</evidence>
<comment type="catalytic activity">
    <reaction evidence="7">
        <text>L-threonyl-[protein] + ATP = O-phospho-L-threonyl-[protein] + ADP + H(+)</text>
        <dbReference type="Rhea" id="RHEA:46608"/>
        <dbReference type="Rhea" id="RHEA-COMP:11060"/>
        <dbReference type="Rhea" id="RHEA-COMP:11605"/>
        <dbReference type="ChEBI" id="CHEBI:15378"/>
        <dbReference type="ChEBI" id="CHEBI:30013"/>
        <dbReference type="ChEBI" id="CHEBI:30616"/>
        <dbReference type="ChEBI" id="CHEBI:61977"/>
        <dbReference type="ChEBI" id="CHEBI:456216"/>
        <dbReference type="EC" id="2.7.11.1"/>
    </reaction>
</comment>
<keyword evidence="5" id="KW-0418">Kinase</keyword>